<accession>A0A6J4TWP3</accession>
<feature type="compositionally biased region" description="Gly residues" evidence="1">
    <location>
        <begin position="267"/>
        <end position="278"/>
    </location>
</feature>
<evidence type="ECO:0000256" key="1">
    <source>
        <dbReference type="SAM" id="MobiDB-lite"/>
    </source>
</evidence>
<feature type="compositionally biased region" description="Low complexity" evidence="1">
    <location>
        <begin position="300"/>
        <end position="309"/>
    </location>
</feature>
<feature type="compositionally biased region" description="Basic residues" evidence="1">
    <location>
        <begin position="237"/>
        <end position="248"/>
    </location>
</feature>
<organism evidence="2">
    <name type="scientific">uncultured Solirubrobacteraceae bacterium</name>
    <dbReference type="NCBI Taxonomy" id="1162706"/>
    <lineage>
        <taxon>Bacteria</taxon>
        <taxon>Bacillati</taxon>
        <taxon>Actinomycetota</taxon>
        <taxon>Thermoleophilia</taxon>
        <taxon>Solirubrobacterales</taxon>
        <taxon>Solirubrobacteraceae</taxon>
        <taxon>environmental samples</taxon>
    </lineage>
</organism>
<feature type="non-terminal residue" evidence="2">
    <location>
        <position position="332"/>
    </location>
</feature>
<reference evidence="2" key="1">
    <citation type="submission" date="2020-02" db="EMBL/GenBank/DDBJ databases">
        <authorList>
            <person name="Meier V. D."/>
        </authorList>
    </citation>
    <scope>NUCLEOTIDE SEQUENCE</scope>
    <source>
        <strain evidence="2">AVDCRST_MAG30</strain>
    </source>
</reference>
<sequence length="332" mass="36202">GVPRTARVHRLLPRRDRGLRLEPGGRRVALAPARPRRVRGLPGAALARVLPRAARRLSRRDDPVAAHLGRLRRGLRLQQRRPRARRRRHQALPDQDVDPALELPGGGRELLRRGRLRPGDGRLHPHLRVLAGRLPQAARLRLARRLRPLLPRVAPALHALPAHRARDRRARRLRGALRAGAGVLGAGAPGPDHPGRPPALLPRGLPRPARGMGLPLHRVLVPARGVPGRRLGAQRAARARRQRGRRDRAVHAGRGGRPAGAARQGVRGDGGGGHGGGLLRRPADRDRDVLARDGLRGARARLPLPLLQGGHRGGPRRPRGGRRDEGGRNRGL</sequence>
<feature type="compositionally biased region" description="Basic and acidic residues" evidence="1">
    <location>
        <begin position="321"/>
        <end position="332"/>
    </location>
</feature>
<feature type="region of interest" description="Disordered" evidence="1">
    <location>
        <begin position="227"/>
        <end position="332"/>
    </location>
</feature>
<feature type="compositionally biased region" description="Basic residues" evidence="1">
    <location>
        <begin position="78"/>
        <end position="90"/>
    </location>
</feature>
<feature type="compositionally biased region" description="Basic and acidic residues" evidence="1">
    <location>
        <begin position="281"/>
        <end position="296"/>
    </location>
</feature>
<dbReference type="AlphaFoldDB" id="A0A6J4TWP3"/>
<feature type="region of interest" description="Disordered" evidence="1">
    <location>
        <begin position="182"/>
        <end position="209"/>
    </location>
</feature>
<gene>
    <name evidence="2" type="ORF">AVDCRST_MAG30-4079</name>
</gene>
<dbReference type="EMBL" id="CADCVS010000534">
    <property type="protein sequence ID" value="CAA9534401.1"/>
    <property type="molecule type" value="Genomic_DNA"/>
</dbReference>
<evidence type="ECO:0000313" key="2">
    <source>
        <dbReference type="EMBL" id="CAA9534401.1"/>
    </source>
</evidence>
<feature type="non-terminal residue" evidence="2">
    <location>
        <position position="1"/>
    </location>
</feature>
<protein>
    <submittedName>
        <fullName evidence="2">Uncharacterized protein</fullName>
    </submittedName>
</protein>
<proteinExistence type="predicted"/>
<feature type="region of interest" description="Disordered" evidence="1">
    <location>
        <begin position="78"/>
        <end position="106"/>
    </location>
</feature>
<name>A0A6J4TWP3_9ACTN</name>